<dbReference type="InterPro" id="IPR002885">
    <property type="entry name" value="PPR_rpt"/>
</dbReference>
<dbReference type="Pfam" id="PF12854">
    <property type="entry name" value="PPR_1"/>
    <property type="match status" value="1"/>
</dbReference>
<dbReference type="SUPFAM" id="SSF48452">
    <property type="entry name" value="TPR-like"/>
    <property type="match status" value="1"/>
</dbReference>
<evidence type="ECO:0000313" key="5">
    <source>
        <dbReference type="EMBL" id="KAK9098785.1"/>
    </source>
</evidence>
<dbReference type="FunFam" id="1.25.40.10:FF:001050">
    <property type="entry name" value="Pentatricopeptide repeat-containing protein At2g33760"/>
    <property type="match status" value="1"/>
</dbReference>
<feature type="repeat" description="PPR" evidence="3">
    <location>
        <begin position="430"/>
        <end position="464"/>
    </location>
</feature>
<dbReference type="NCBIfam" id="TIGR00756">
    <property type="entry name" value="PPR"/>
    <property type="match status" value="5"/>
</dbReference>
<dbReference type="GO" id="GO:0003723">
    <property type="term" value="F:RNA binding"/>
    <property type="evidence" value="ECO:0007669"/>
    <property type="project" value="InterPro"/>
</dbReference>
<evidence type="ECO:0000256" key="1">
    <source>
        <dbReference type="ARBA" id="ARBA00006643"/>
    </source>
</evidence>
<evidence type="ECO:0000313" key="6">
    <source>
        <dbReference type="Proteomes" id="UP001420932"/>
    </source>
</evidence>
<dbReference type="PROSITE" id="PS51375">
    <property type="entry name" value="PPR"/>
    <property type="match status" value="5"/>
</dbReference>
<dbReference type="EMBL" id="JBBNAF010000011">
    <property type="protein sequence ID" value="KAK9098785.1"/>
    <property type="molecule type" value="Genomic_DNA"/>
</dbReference>
<feature type="repeat" description="PPR" evidence="3">
    <location>
        <begin position="195"/>
        <end position="225"/>
    </location>
</feature>
<feature type="repeat" description="PPR" evidence="3">
    <location>
        <begin position="296"/>
        <end position="326"/>
    </location>
</feature>
<dbReference type="Pfam" id="PF20431">
    <property type="entry name" value="E_motif"/>
    <property type="match status" value="1"/>
</dbReference>
<dbReference type="InterPro" id="IPR011990">
    <property type="entry name" value="TPR-like_helical_dom_sf"/>
</dbReference>
<organism evidence="5 6">
    <name type="scientific">Stephania yunnanensis</name>
    <dbReference type="NCBI Taxonomy" id="152371"/>
    <lineage>
        <taxon>Eukaryota</taxon>
        <taxon>Viridiplantae</taxon>
        <taxon>Streptophyta</taxon>
        <taxon>Embryophyta</taxon>
        <taxon>Tracheophyta</taxon>
        <taxon>Spermatophyta</taxon>
        <taxon>Magnoliopsida</taxon>
        <taxon>Ranunculales</taxon>
        <taxon>Menispermaceae</taxon>
        <taxon>Menispermoideae</taxon>
        <taxon>Cissampelideae</taxon>
        <taxon>Stephania</taxon>
    </lineage>
</organism>
<evidence type="ECO:0000256" key="2">
    <source>
        <dbReference type="ARBA" id="ARBA00022737"/>
    </source>
</evidence>
<dbReference type="Pfam" id="PF14432">
    <property type="entry name" value="DYW_deaminase"/>
    <property type="match status" value="1"/>
</dbReference>
<dbReference type="FunFam" id="1.25.40.10:FF:000231">
    <property type="entry name" value="Pentatricopeptide repeat-containing protein chloroplastic"/>
    <property type="match status" value="1"/>
</dbReference>
<dbReference type="FunFam" id="1.25.40.10:FF:000470">
    <property type="entry name" value="Pentatricopeptide repeat-containing protein At5g66520"/>
    <property type="match status" value="1"/>
</dbReference>
<evidence type="ECO:0000259" key="4">
    <source>
        <dbReference type="Pfam" id="PF14432"/>
    </source>
</evidence>
<gene>
    <name evidence="5" type="ORF">Syun_025830</name>
</gene>
<name>A0AAP0ESE4_9MAGN</name>
<dbReference type="Proteomes" id="UP001420932">
    <property type="component" value="Unassembled WGS sequence"/>
</dbReference>
<dbReference type="InterPro" id="IPR032867">
    <property type="entry name" value="DYW_dom"/>
</dbReference>
<dbReference type="GO" id="GO:0008270">
    <property type="term" value="F:zinc ion binding"/>
    <property type="evidence" value="ECO:0007669"/>
    <property type="project" value="InterPro"/>
</dbReference>
<comment type="similarity">
    <text evidence="1">Belongs to the PPR family. PCMP-H subfamily.</text>
</comment>
<keyword evidence="2" id="KW-0677">Repeat</keyword>
<comment type="caution">
    <text evidence="5">The sequence shown here is derived from an EMBL/GenBank/DDBJ whole genome shotgun (WGS) entry which is preliminary data.</text>
</comment>
<proteinExistence type="inferred from homology"/>
<dbReference type="GO" id="GO:0009451">
    <property type="term" value="P:RNA modification"/>
    <property type="evidence" value="ECO:0007669"/>
    <property type="project" value="InterPro"/>
</dbReference>
<dbReference type="Pfam" id="PF13041">
    <property type="entry name" value="PPR_2"/>
    <property type="match status" value="3"/>
</dbReference>
<feature type="repeat" description="PPR" evidence="3">
    <location>
        <begin position="327"/>
        <end position="361"/>
    </location>
</feature>
<feature type="repeat" description="PPR" evidence="3">
    <location>
        <begin position="226"/>
        <end position="260"/>
    </location>
</feature>
<dbReference type="InterPro" id="IPR046848">
    <property type="entry name" value="E_motif"/>
</dbReference>
<reference evidence="5 6" key="1">
    <citation type="submission" date="2024-01" db="EMBL/GenBank/DDBJ databases">
        <title>Genome assemblies of Stephania.</title>
        <authorList>
            <person name="Yang L."/>
        </authorList>
    </citation>
    <scope>NUCLEOTIDE SEQUENCE [LARGE SCALE GENOMIC DNA]</scope>
    <source>
        <strain evidence="5">YNDBR</strain>
        <tissue evidence="5">Leaf</tissue>
    </source>
</reference>
<protein>
    <recommendedName>
        <fullName evidence="4">DYW domain-containing protein</fullName>
    </recommendedName>
</protein>
<dbReference type="InterPro" id="IPR046960">
    <property type="entry name" value="PPR_At4g14850-like_plant"/>
</dbReference>
<dbReference type="PANTHER" id="PTHR47926">
    <property type="entry name" value="PENTATRICOPEPTIDE REPEAT-CONTAINING PROTEIN"/>
    <property type="match status" value="1"/>
</dbReference>
<accession>A0AAP0ESE4</accession>
<dbReference type="Gene3D" id="1.25.40.10">
    <property type="entry name" value="Tetratricopeptide repeat domain"/>
    <property type="match status" value="4"/>
</dbReference>
<dbReference type="Pfam" id="PF01535">
    <property type="entry name" value="PPR"/>
    <property type="match status" value="4"/>
</dbReference>
<dbReference type="FunFam" id="1.25.40.10:FF:000333">
    <property type="entry name" value="Pentatricopeptide repeat-containing protein"/>
    <property type="match status" value="1"/>
</dbReference>
<feature type="domain" description="DYW" evidence="4">
    <location>
        <begin position="645"/>
        <end position="737"/>
    </location>
</feature>
<sequence>MFSSPSLTFSPSLSLRPISDPPYDHLKTHPSLSLLSKCKSIETLKQIQSQFIKSGIHNTQFALSKLIEFCAVSPFGDLLYALSLFEAINVVPNLFIWNTIIRGCSITPSSSVLALECYIRLLFAGVGPNSYTFPFVLKACAQIAAAQEGKQIHGHVLKLDFDGDAFVHTSLINMYARNGELKEARLVFDKSPLRDAVSYTAMITGYASGGYLDDARKLFDEMPNRDVVSWNAIIAGYAQSGKCDEALHFFQEMWRAGARPNESTMVSLLSACAQSGSIELGNWVRSWIEDHGLGSNLRLVNALIDMYSKCGDLETARALFDEIHEKDRVSWNVMIGGYTYSSRYRDALDLFKQMQLSKEKPNEVTFLNVLPACAYLGALDIGIWIHVYIDRSSSLHSTNTALSTSLIDMYAKCGNLEAAKHVFDTINPKSVASWNAMISGFARHGHGDISIELFSRMVAEGFKPDDITFIGVLSACSHSGLIELGRQYIDSMVQDYKVSPKLEHYGCMIDLFGRAGLLGEAKALIDNMEIPPDGAIWGSLLGACRFHGNVELAEIAAKHLFEFEPEDPGGYVLLSNIYAQAGKWEDVARIRTALNDRGKKKVPGCTSIEVDGVVHEFLVNDRVHARSKDIQKMLDGIDRLLELAGYVPDTSEVMYDIDEKLKEGALCYHSERLAIAFGLISTRPGTTIRITKNLRVCGNCHSATKLISKIFKREIIARDRSRFHHFKNGFCSCLDYW</sequence>
<evidence type="ECO:0000256" key="3">
    <source>
        <dbReference type="PROSITE-ProRule" id="PRU00708"/>
    </source>
</evidence>
<keyword evidence="6" id="KW-1185">Reference proteome</keyword>
<dbReference type="FunFam" id="1.25.40.10:FF:000417">
    <property type="entry name" value="Pentatricopeptide repeat-containing protein At4g38010"/>
    <property type="match status" value="1"/>
</dbReference>
<dbReference type="GO" id="GO:0031425">
    <property type="term" value="P:chloroplast RNA processing"/>
    <property type="evidence" value="ECO:0007669"/>
    <property type="project" value="UniProtKB-ARBA"/>
</dbReference>
<dbReference type="AlphaFoldDB" id="A0AAP0ESE4"/>